<dbReference type="EMBL" id="JAAAIM010002938">
    <property type="protein sequence ID" value="KAG0270932.1"/>
    <property type="molecule type" value="Genomic_DNA"/>
</dbReference>
<sequence length="197" mass="22384">MNLHVRTNSEGTLMFNIPRKLTDEINIDRILMDTYELLGCATEQYNHYTTFEVLPADPLVYADIAQNGLTVNGTVFSTIIPTPPKLHAYKVSFRRIPLHYKPVDVIQLFSKYGSPKEIGLYYRAHPKRKIFTQDGYVLFEKDEKPSHPELPKEIDVGPGHPIVTNLVGQARSNDKNTKTSAKSRTNKVFHISSPTKD</sequence>
<protein>
    <submittedName>
        <fullName evidence="2">Uncharacterized protein</fullName>
    </submittedName>
</protein>
<keyword evidence="3" id="KW-1185">Reference proteome</keyword>
<organism evidence="2 3">
    <name type="scientific">Linnemannia gamsii</name>
    <dbReference type="NCBI Taxonomy" id="64522"/>
    <lineage>
        <taxon>Eukaryota</taxon>
        <taxon>Fungi</taxon>
        <taxon>Fungi incertae sedis</taxon>
        <taxon>Mucoromycota</taxon>
        <taxon>Mortierellomycotina</taxon>
        <taxon>Mortierellomycetes</taxon>
        <taxon>Mortierellales</taxon>
        <taxon>Mortierellaceae</taxon>
        <taxon>Linnemannia</taxon>
    </lineage>
</organism>
<feature type="region of interest" description="Disordered" evidence="1">
    <location>
        <begin position="169"/>
        <end position="197"/>
    </location>
</feature>
<proteinExistence type="predicted"/>
<name>A0ABQ7JGY8_9FUNG</name>
<feature type="non-terminal residue" evidence="2">
    <location>
        <position position="197"/>
    </location>
</feature>
<accession>A0ABQ7JGY8</accession>
<comment type="caution">
    <text evidence="2">The sequence shown here is derived from an EMBL/GenBank/DDBJ whole genome shotgun (WGS) entry which is preliminary data.</text>
</comment>
<evidence type="ECO:0000313" key="2">
    <source>
        <dbReference type="EMBL" id="KAG0270932.1"/>
    </source>
</evidence>
<evidence type="ECO:0000313" key="3">
    <source>
        <dbReference type="Proteomes" id="UP001194696"/>
    </source>
</evidence>
<evidence type="ECO:0000256" key="1">
    <source>
        <dbReference type="SAM" id="MobiDB-lite"/>
    </source>
</evidence>
<dbReference type="CDD" id="cd00590">
    <property type="entry name" value="RRM_SF"/>
    <property type="match status" value="1"/>
</dbReference>
<dbReference type="Proteomes" id="UP001194696">
    <property type="component" value="Unassembled WGS sequence"/>
</dbReference>
<reference evidence="2 3" key="1">
    <citation type="journal article" date="2020" name="Fungal Divers.">
        <title>Resolving the Mortierellaceae phylogeny through synthesis of multi-gene phylogenetics and phylogenomics.</title>
        <authorList>
            <person name="Vandepol N."/>
            <person name="Liber J."/>
            <person name="Desiro A."/>
            <person name="Na H."/>
            <person name="Kennedy M."/>
            <person name="Barry K."/>
            <person name="Grigoriev I.V."/>
            <person name="Miller A.N."/>
            <person name="O'Donnell K."/>
            <person name="Stajich J.E."/>
            <person name="Bonito G."/>
        </authorList>
    </citation>
    <scope>NUCLEOTIDE SEQUENCE [LARGE SCALE GENOMIC DNA]</scope>
    <source>
        <strain evidence="2 3">AD045</strain>
    </source>
</reference>
<gene>
    <name evidence="2" type="ORF">BGZ96_006101</name>
</gene>